<feature type="chain" id="PRO_5044298566" description="Fimbrillin family protein" evidence="1">
    <location>
        <begin position="25"/>
        <end position="597"/>
    </location>
</feature>
<protein>
    <recommendedName>
        <fullName evidence="3">Fimbrillin family protein</fullName>
    </recommendedName>
</protein>
<evidence type="ECO:0000256" key="1">
    <source>
        <dbReference type="SAM" id="SignalP"/>
    </source>
</evidence>
<proteinExistence type="predicted"/>
<accession>A0AB33IW58</accession>
<evidence type="ECO:0008006" key="3">
    <source>
        <dbReference type="Google" id="ProtNLM"/>
    </source>
</evidence>
<feature type="signal peptide" evidence="1">
    <location>
        <begin position="1"/>
        <end position="24"/>
    </location>
</feature>
<reference evidence="2" key="1">
    <citation type="submission" date="2024-07" db="EMBL/GenBank/DDBJ databases">
        <title>Complete genome sequence of Prevotella sp. YM-2024 GTC17253.</title>
        <authorList>
            <person name="Hayashi M."/>
            <person name="Muto Y."/>
            <person name="Tanaka K."/>
            <person name="Niwa H."/>
        </authorList>
    </citation>
    <scope>NUCLEOTIDE SEQUENCE</scope>
    <source>
        <strain evidence="2">GTC17253</strain>
    </source>
</reference>
<dbReference type="AlphaFoldDB" id="A0AB33IW58"/>
<gene>
    <name evidence="2" type="ORF">GTC17253_14000</name>
</gene>
<dbReference type="EMBL" id="AP035785">
    <property type="protein sequence ID" value="BFO71434.1"/>
    <property type="molecule type" value="Genomic_DNA"/>
</dbReference>
<evidence type="ECO:0000313" key="2">
    <source>
        <dbReference type="EMBL" id="BFO71434.1"/>
    </source>
</evidence>
<keyword evidence="1" id="KW-0732">Signal</keyword>
<organism evidence="2">
    <name type="scientific">Prevotella sp. GTC17253</name>
    <dbReference type="NCBI Taxonomy" id="3236793"/>
    <lineage>
        <taxon>Bacteria</taxon>
        <taxon>Pseudomonadati</taxon>
        <taxon>Bacteroidota</taxon>
        <taxon>Bacteroidia</taxon>
        <taxon>Bacteroidales</taxon>
        <taxon>Prevotellaceae</taxon>
        <taxon>Prevotella</taxon>
    </lineage>
</organism>
<sequence length="597" mass="67200">MNSSMNTKNIKIVLAFLGGLAASACTTDDTIENRKETSKKFEIELSVALQQSADGKKSASRVVTSEDTKEGLKTEWKSGDQIKVAYYVDRTMKLATMTAKEVKAQKALFKGNVETSMDAEAFKKSKLYAVNDSETDKITTEITTDNKLKVNVDFDGQDGSATNISKYNLLFAEGTADKTLEFKHQTSVLKLTFTTDKLNEKPTSIDELKFTYTAKESTINSLFADKATLIATDSKDVTYNGITFFKLSNLASKFANNKTTHYIAIPANASLTGELAVQIKCDGHKTYRKTGKMTAKTFLGNKVVGKVYALKEENRVPNITDYLYSDGSWGPLVYDHSKVPVAVVFSNHTTESDRKKGFTHGYAIALKDARWPTPWATEIKDYPESPNIFEYPSTFASQTLMQNLEGYAINKALYENHLKNKDAAIAHAIEYGTENWRYNFSEVCLVPAPKHTSGWFLPTMGQWYMLFTNLAELNPNEIKTQIGVDNKPTSFYWQFSSSEEKEKALKKFEEFFSWDQLYNNGILYQYHYEHRIPYTGFYLPTANQIDWYLWAADEAKDGGQYGCAVKITPTTIEFTYIPKNNGSIENNGYAARAIIAF</sequence>
<name>A0AB33IW58_9BACT</name>